<evidence type="ECO:0000313" key="2">
    <source>
        <dbReference type="Proteomes" id="UP001055879"/>
    </source>
</evidence>
<proteinExistence type="predicted"/>
<protein>
    <submittedName>
        <fullName evidence="1">Uncharacterized protein</fullName>
    </submittedName>
</protein>
<dbReference type="Proteomes" id="UP001055879">
    <property type="component" value="Linkage Group LG06"/>
</dbReference>
<gene>
    <name evidence="1" type="ORF">L6452_20578</name>
</gene>
<comment type="caution">
    <text evidence="1">The sequence shown here is derived from an EMBL/GenBank/DDBJ whole genome shotgun (WGS) entry which is preliminary data.</text>
</comment>
<reference evidence="2" key="1">
    <citation type="journal article" date="2022" name="Mol. Ecol. Resour.">
        <title>The genomes of chicory, endive, great burdock and yacon provide insights into Asteraceae palaeo-polyploidization history and plant inulin production.</title>
        <authorList>
            <person name="Fan W."/>
            <person name="Wang S."/>
            <person name="Wang H."/>
            <person name="Wang A."/>
            <person name="Jiang F."/>
            <person name="Liu H."/>
            <person name="Zhao H."/>
            <person name="Xu D."/>
            <person name="Zhang Y."/>
        </authorList>
    </citation>
    <scope>NUCLEOTIDE SEQUENCE [LARGE SCALE GENOMIC DNA]</scope>
    <source>
        <strain evidence="2">cv. Niubang</strain>
    </source>
</reference>
<name>A0ACB9BBR1_ARCLA</name>
<sequence length="141" mass="15304">MDDDMLAAVKPTKKSSCTRKKNKLKVVYISSPMKVKTSASKFRALVQELTGRHSDISRYHGHVGGDDGGYFHHHAAAPATTTTTSAGTPGDGKAVECSNELGGEMLSSGSEYSFLDDVFRSEIMVDDDQLFPSYSLYESCL</sequence>
<evidence type="ECO:0000313" key="1">
    <source>
        <dbReference type="EMBL" id="KAI3719676.1"/>
    </source>
</evidence>
<reference evidence="1 2" key="2">
    <citation type="journal article" date="2022" name="Mol. Ecol. Resour.">
        <title>The genomes of chicory, endive, great burdock and yacon provide insights into Asteraceae paleo-polyploidization history and plant inulin production.</title>
        <authorList>
            <person name="Fan W."/>
            <person name="Wang S."/>
            <person name="Wang H."/>
            <person name="Wang A."/>
            <person name="Jiang F."/>
            <person name="Liu H."/>
            <person name="Zhao H."/>
            <person name="Xu D."/>
            <person name="Zhang Y."/>
        </authorList>
    </citation>
    <scope>NUCLEOTIDE SEQUENCE [LARGE SCALE GENOMIC DNA]</scope>
    <source>
        <strain evidence="2">cv. Niubang</strain>
    </source>
</reference>
<keyword evidence="2" id="KW-1185">Reference proteome</keyword>
<organism evidence="1 2">
    <name type="scientific">Arctium lappa</name>
    <name type="common">Greater burdock</name>
    <name type="synonym">Lappa major</name>
    <dbReference type="NCBI Taxonomy" id="4217"/>
    <lineage>
        <taxon>Eukaryota</taxon>
        <taxon>Viridiplantae</taxon>
        <taxon>Streptophyta</taxon>
        <taxon>Embryophyta</taxon>
        <taxon>Tracheophyta</taxon>
        <taxon>Spermatophyta</taxon>
        <taxon>Magnoliopsida</taxon>
        <taxon>eudicotyledons</taxon>
        <taxon>Gunneridae</taxon>
        <taxon>Pentapetalae</taxon>
        <taxon>asterids</taxon>
        <taxon>campanulids</taxon>
        <taxon>Asterales</taxon>
        <taxon>Asteraceae</taxon>
        <taxon>Carduoideae</taxon>
        <taxon>Cardueae</taxon>
        <taxon>Arctiinae</taxon>
        <taxon>Arctium</taxon>
    </lineage>
</organism>
<dbReference type="EMBL" id="CM042052">
    <property type="protein sequence ID" value="KAI3719676.1"/>
    <property type="molecule type" value="Genomic_DNA"/>
</dbReference>
<accession>A0ACB9BBR1</accession>